<proteinExistence type="predicted"/>
<name>A0A365KK92_9BACL</name>
<evidence type="ECO:0000313" key="3">
    <source>
        <dbReference type="Proteomes" id="UP000251002"/>
    </source>
</evidence>
<dbReference type="Pfam" id="PF14150">
    <property type="entry name" value="YesK"/>
    <property type="match status" value="1"/>
</dbReference>
<keyword evidence="1" id="KW-1133">Transmembrane helix</keyword>
<sequence length="98" mass="10943">MMIPNLYSKEIHKMDLIIITLVTSIILIYISWMFSKKNSSFQYAVPLIVAILSIITIALSFIVGRWSGMGMGVIGLTFLIASIIALVVTSFLSFREIN</sequence>
<keyword evidence="1" id="KW-0812">Transmembrane</keyword>
<evidence type="ECO:0000313" key="2">
    <source>
        <dbReference type="EMBL" id="RAZ73479.1"/>
    </source>
</evidence>
<evidence type="ECO:0000256" key="1">
    <source>
        <dbReference type="SAM" id="Phobius"/>
    </source>
</evidence>
<dbReference type="EMBL" id="QLZR01000010">
    <property type="protein sequence ID" value="RAZ73479.1"/>
    <property type="molecule type" value="Genomic_DNA"/>
</dbReference>
<keyword evidence="3" id="KW-1185">Reference proteome</keyword>
<comment type="caution">
    <text evidence="2">The sequence shown here is derived from an EMBL/GenBank/DDBJ whole genome shotgun (WGS) entry which is preliminary data.</text>
</comment>
<reference evidence="2 3" key="1">
    <citation type="submission" date="2018-06" db="EMBL/GenBank/DDBJ databases">
        <title>The draft genome sequences of strains SCU63 and S1.</title>
        <authorList>
            <person name="Gan L."/>
        </authorList>
    </citation>
    <scope>NUCLEOTIDE SEQUENCE [LARGE SCALE GENOMIC DNA]</scope>
    <source>
        <strain evidence="2 3">SCU63</strain>
    </source>
</reference>
<dbReference type="Proteomes" id="UP000251002">
    <property type="component" value="Unassembled WGS sequence"/>
</dbReference>
<dbReference type="InterPro" id="IPR025434">
    <property type="entry name" value="YesK-like"/>
</dbReference>
<evidence type="ECO:0008006" key="4">
    <source>
        <dbReference type="Google" id="ProtNLM"/>
    </source>
</evidence>
<feature type="transmembrane region" description="Helical" evidence="1">
    <location>
        <begin position="69"/>
        <end position="94"/>
    </location>
</feature>
<keyword evidence="1" id="KW-0472">Membrane</keyword>
<organism evidence="2 3">
    <name type="scientific">Planococcus halotolerans</name>
    <dbReference type="NCBI Taxonomy" id="2233542"/>
    <lineage>
        <taxon>Bacteria</taxon>
        <taxon>Bacillati</taxon>
        <taxon>Bacillota</taxon>
        <taxon>Bacilli</taxon>
        <taxon>Bacillales</taxon>
        <taxon>Caryophanaceae</taxon>
        <taxon>Planococcus</taxon>
    </lineage>
</organism>
<accession>A0A365KK92</accession>
<protein>
    <recommendedName>
        <fullName evidence="4">YesK-like protein</fullName>
    </recommendedName>
</protein>
<feature type="transmembrane region" description="Helical" evidence="1">
    <location>
        <begin position="41"/>
        <end position="63"/>
    </location>
</feature>
<gene>
    <name evidence="2" type="ORF">DP120_17255</name>
</gene>
<dbReference type="AlphaFoldDB" id="A0A365KK92"/>
<feature type="transmembrane region" description="Helical" evidence="1">
    <location>
        <begin position="16"/>
        <end position="34"/>
    </location>
</feature>